<dbReference type="KEGG" id="osg:BST96_12530"/>
<dbReference type="SUPFAM" id="SSF50494">
    <property type="entry name" value="Trypsin-like serine proteases"/>
    <property type="match status" value="1"/>
</dbReference>
<comment type="similarity">
    <text evidence="1">Belongs to the peptidase S1C family.</text>
</comment>
<gene>
    <name evidence="6" type="ORF">BST96_12530</name>
</gene>
<evidence type="ECO:0000256" key="4">
    <source>
        <dbReference type="ARBA" id="ARBA00022825"/>
    </source>
</evidence>
<dbReference type="PANTHER" id="PTHR43343:SF3">
    <property type="entry name" value="PROTEASE DO-LIKE 8, CHLOROPLASTIC"/>
    <property type="match status" value="1"/>
</dbReference>
<dbReference type="InterPro" id="IPR051201">
    <property type="entry name" value="Chloro_Bact_Ser_Proteases"/>
</dbReference>
<dbReference type="InterPro" id="IPR001940">
    <property type="entry name" value="Peptidase_S1C"/>
</dbReference>
<dbReference type="AlphaFoldDB" id="A0A1X9NM05"/>
<reference evidence="6 7" key="1">
    <citation type="submission" date="2016-11" db="EMBL/GenBank/DDBJ databases">
        <title>Trade-off between light-utilization and light-protection in marine flavobacteria.</title>
        <authorList>
            <person name="Kumagai Y."/>
        </authorList>
    </citation>
    <scope>NUCLEOTIDE SEQUENCE [LARGE SCALE GENOMIC DNA]</scope>
    <source>
        <strain evidence="6 7">NBRC 107125</strain>
    </source>
</reference>
<dbReference type="InterPro" id="IPR036034">
    <property type="entry name" value="PDZ_sf"/>
</dbReference>
<dbReference type="SUPFAM" id="SSF50156">
    <property type="entry name" value="PDZ domain-like"/>
    <property type="match status" value="1"/>
</dbReference>
<keyword evidence="7" id="KW-1185">Reference proteome</keyword>
<protein>
    <submittedName>
        <fullName evidence="6">2-alkenal reductase</fullName>
    </submittedName>
</protein>
<dbReference type="Gene3D" id="2.30.42.10">
    <property type="match status" value="1"/>
</dbReference>
<dbReference type="Proteomes" id="UP000193450">
    <property type="component" value="Chromosome"/>
</dbReference>
<dbReference type="FunFam" id="2.40.10.10:FF:000001">
    <property type="entry name" value="Periplasmic serine protease DegS"/>
    <property type="match status" value="1"/>
</dbReference>
<dbReference type="GO" id="GO:0004252">
    <property type="term" value="F:serine-type endopeptidase activity"/>
    <property type="evidence" value="ECO:0007669"/>
    <property type="project" value="InterPro"/>
</dbReference>
<dbReference type="Pfam" id="PF13365">
    <property type="entry name" value="Trypsin_2"/>
    <property type="match status" value="1"/>
</dbReference>
<dbReference type="GO" id="GO:0006508">
    <property type="term" value="P:proteolysis"/>
    <property type="evidence" value="ECO:0007669"/>
    <property type="project" value="UniProtKB-KW"/>
</dbReference>
<organism evidence="6 7">
    <name type="scientific">Oceanicoccus sagamiensis</name>
    <dbReference type="NCBI Taxonomy" id="716816"/>
    <lineage>
        <taxon>Bacteria</taxon>
        <taxon>Pseudomonadati</taxon>
        <taxon>Pseudomonadota</taxon>
        <taxon>Gammaproteobacteria</taxon>
        <taxon>Cellvibrionales</taxon>
        <taxon>Spongiibacteraceae</taxon>
        <taxon>Oceanicoccus</taxon>
    </lineage>
</organism>
<evidence type="ECO:0000259" key="5">
    <source>
        <dbReference type="PROSITE" id="PS50106"/>
    </source>
</evidence>
<name>A0A1X9NM05_9GAMM</name>
<proteinExistence type="inferred from homology"/>
<keyword evidence="3" id="KW-0378">Hydrolase</keyword>
<evidence type="ECO:0000256" key="2">
    <source>
        <dbReference type="ARBA" id="ARBA00022670"/>
    </source>
</evidence>
<dbReference type="PANTHER" id="PTHR43343">
    <property type="entry name" value="PEPTIDASE S12"/>
    <property type="match status" value="1"/>
</dbReference>
<evidence type="ECO:0000256" key="3">
    <source>
        <dbReference type="ARBA" id="ARBA00022801"/>
    </source>
</evidence>
<dbReference type="InterPro" id="IPR009003">
    <property type="entry name" value="Peptidase_S1_PA"/>
</dbReference>
<dbReference type="STRING" id="716816.BST96_12530"/>
<dbReference type="Gene3D" id="2.40.10.120">
    <property type="match status" value="1"/>
</dbReference>
<sequence>MKELLQFLRWPVVCGLLAAIIILDHFPNLLGLNNHPGSGQSQQITAPPGSQGPYSYSQAVKQAAPAVVNIYTSKRVTQELPPKYRDPFFRYFLQKNNIRQKERVERSLGSGIIINPNGYILTNNHVIKDADEILVLLQDGREALASVIGTDPETDLAVLKISLNNLETITIGDPSQAMVGDVVLAIGNPYGFGHTVTQGIISATGRYGLRLTTYENFIQTDAAINPGNSGGALVDAQGHLLGINTAIQSNSGGSQGIGLATPSDLALRIMSDLIQYGKVIRGWLGIEVQAVPGTIAESYNLPFNNGVIITGTYRDGPADDSGLMGGDIITSINGQPVGDGHAGMNLIAATRPGEEVAIEIVREGQTMNVNAVVGSRPNSRE</sequence>
<keyword evidence="4" id="KW-0720">Serine protease</keyword>
<evidence type="ECO:0000256" key="1">
    <source>
        <dbReference type="ARBA" id="ARBA00010541"/>
    </source>
</evidence>
<dbReference type="PROSITE" id="PS50106">
    <property type="entry name" value="PDZ"/>
    <property type="match status" value="1"/>
</dbReference>
<dbReference type="InterPro" id="IPR001478">
    <property type="entry name" value="PDZ"/>
</dbReference>
<evidence type="ECO:0000313" key="6">
    <source>
        <dbReference type="EMBL" id="ARN76399.1"/>
    </source>
</evidence>
<dbReference type="Pfam" id="PF13180">
    <property type="entry name" value="PDZ_2"/>
    <property type="match status" value="1"/>
</dbReference>
<accession>A0A1X9NM05</accession>
<dbReference type="OrthoDB" id="9758917at2"/>
<dbReference type="EMBL" id="CP019343">
    <property type="protein sequence ID" value="ARN76399.1"/>
    <property type="molecule type" value="Genomic_DNA"/>
</dbReference>
<dbReference type="SMART" id="SM00228">
    <property type="entry name" value="PDZ"/>
    <property type="match status" value="1"/>
</dbReference>
<dbReference type="RefSeq" id="WP_085760527.1">
    <property type="nucleotide sequence ID" value="NZ_CP019343.1"/>
</dbReference>
<evidence type="ECO:0000313" key="7">
    <source>
        <dbReference type="Proteomes" id="UP000193450"/>
    </source>
</evidence>
<dbReference type="PRINTS" id="PR00834">
    <property type="entry name" value="PROTEASES2C"/>
</dbReference>
<keyword evidence="2" id="KW-0645">Protease</keyword>
<feature type="domain" description="PDZ" evidence="5">
    <location>
        <begin position="273"/>
        <end position="364"/>
    </location>
</feature>